<dbReference type="RefSeq" id="WP_079647891.1">
    <property type="nucleotide sequence ID" value="NZ_FUYM01000003.1"/>
</dbReference>
<reference evidence="2" key="1">
    <citation type="submission" date="2017-02" db="EMBL/GenBank/DDBJ databases">
        <authorList>
            <person name="Varghese N."/>
            <person name="Submissions S."/>
        </authorList>
    </citation>
    <scope>NUCLEOTIDE SEQUENCE [LARGE SCALE GENOMIC DNA]</scope>
    <source>
        <strain evidence="2">UM2</strain>
    </source>
</reference>
<dbReference type="InterPro" id="IPR032466">
    <property type="entry name" value="Metal_Hydrolase"/>
</dbReference>
<dbReference type="Proteomes" id="UP000189818">
    <property type="component" value="Unassembled WGS sequence"/>
</dbReference>
<dbReference type="EMBL" id="FUYM01000003">
    <property type="protein sequence ID" value="SKB46347.1"/>
    <property type="molecule type" value="Genomic_DNA"/>
</dbReference>
<dbReference type="PANTHER" id="PTHR10443">
    <property type="entry name" value="MICROSOMAL DIPEPTIDASE"/>
    <property type="match status" value="1"/>
</dbReference>
<dbReference type="AlphaFoldDB" id="A0A1T5BGY8"/>
<dbReference type="PANTHER" id="PTHR10443:SF12">
    <property type="entry name" value="DIPEPTIDASE"/>
    <property type="match status" value="1"/>
</dbReference>
<dbReference type="Gene3D" id="3.20.20.140">
    <property type="entry name" value="Metal-dependent hydrolases"/>
    <property type="match status" value="1"/>
</dbReference>
<dbReference type="SUPFAM" id="SSF51556">
    <property type="entry name" value="Metallo-dependent hydrolases"/>
    <property type="match status" value="1"/>
</dbReference>
<keyword evidence="2" id="KW-1185">Reference proteome</keyword>
<name>A0A1T5BGY8_9SPHN</name>
<dbReference type="InterPro" id="IPR006311">
    <property type="entry name" value="TAT_signal"/>
</dbReference>
<evidence type="ECO:0000313" key="2">
    <source>
        <dbReference type="Proteomes" id="UP000189818"/>
    </source>
</evidence>
<dbReference type="GO" id="GO:0070573">
    <property type="term" value="F:metallodipeptidase activity"/>
    <property type="evidence" value="ECO:0007669"/>
    <property type="project" value="InterPro"/>
</dbReference>
<dbReference type="PROSITE" id="PS51365">
    <property type="entry name" value="RENAL_DIPEPTIDASE_2"/>
    <property type="match status" value="1"/>
</dbReference>
<dbReference type="Pfam" id="PF01244">
    <property type="entry name" value="Peptidase_M19"/>
    <property type="match status" value="1"/>
</dbReference>
<accession>A0A1T5BGY8</accession>
<sequence length="386" mass="41263">MTDDRLTIDRRGFALGAGGLALGALAGGAARAALAPEPAIPPAIKALYEKVTVIDALASPDSWNVPFPPPGEMTQQKLDNVRASGITAINLTVGKPGNLAATLHEIAAWLQHIDDHPDYFRLVKRHSDIAAAKAEKKLGIIFGFQGMGMIGEDLSLIDMFDGLWVKIMQLTYNDRNALGAGSSLPETEGLTPLGREAVARMNARGILVDTGHANPRTALDAVAASTRPITCSHTGSRTVFPSQRNQPDTVLRAVAEKGGVVGIYLMPFLGRDPVAASRALFVRHLRHALDICGEDHVGIGSDQSITPVDISPAYMDIVRRTAEARQKAGIGAPGEADSPVAVPDLNSARRMEIIAAEMDRAKYPPRVIEKVLGGNFDRLFREVWPA</sequence>
<proteinExistence type="predicted"/>
<dbReference type="OrthoDB" id="9804920at2"/>
<protein>
    <submittedName>
        <fullName evidence="1">Membrane dipeptidase</fullName>
    </submittedName>
</protein>
<dbReference type="InterPro" id="IPR008257">
    <property type="entry name" value="Pept_M19"/>
</dbReference>
<organism evidence="1 2">
    <name type="scientific">Rhizorhabdus histidinilytica</name>
    <dbReference type="NCBI Taxonomy" id="439228"/>
    <lineage>
        <taxon>Bacteria</taxon>
        <taxon>Pseudomonadati</taxon>
        <taxon>Pseudomonadota</taxon>
        <taxon>Alphaproteobacteria</taxon>
        <taxon>Sphingomonadales</taxon>
        <taxon>Sphingomonadaceae</taxon>
        <taxon>Rhizorhabdus</taxon>
    </lineage>
</organism>
<dbReference type="PROSITE" id="PS51318">
    <property type="entry name" value="TAT"/>
    <property type="match status" value="1"/>
</dbReference>
<evidence type="ECO:0000313" key="1">
    <source>
        <dbReference type="EMBL" id="SKB46347.1"/>
    </source>
</evidence>
<dbReference type="STRING" id="439228.SAMN06295920_1038"/>
<dbReference type="GO" id="GO:0006508">
    <property type="term" value="P:proteolysis"/>
    <property type="evidence" value="ECO:0007669"/>
    <property type="project" value="InterPro"/>
</dbReference>
<gene>
    <name evidence="1" type="ORF">SAMN06295920_1038</name>
</gene>